<sequence>MDTPSKAGRLVMAIKAMENDQKLSAGKAASLYNVSYVTLPRRRRGIKSRLDCTPNSMKLTKLEEEVIIQYILDLDSRSCAPRLGGVEEIANRLLAERNAPKVGIH</sequence>
<dbReference type="Pfam" id="PF05225">
    <property type="entry name" value="HTH_psq"/>
    <property type="match status" value="1"/>
</dbReference>
<gene>
    <name evidence="2" type="ORF">VC83_09591</name>
</gene>
<dbReference type="OrthoDB" id="3439594at2759"/>
<accession>A0A2P6FGU6</accession>
<proteinExistence type="predicted"/>
<name>A0A2P6FGU6_9PEZI</name>
<protein>
    <recommendedName>
        <fullName evidence="1">HTH psq-type domain-containing protein</fullName>
    </recommendedName>
</protein>
<dbReference type="AlphaFoldDB" id="A0A2P6FGU6"/>
<dbReference type="GO" id="GO:0003677">
    <property type="term" value="F:DNA binding"/>
    <property type="evidence" value="ECO:0007669"/>
    <property type="project" value="InterPro"/>
</dbReference>
<dbReference type="InterPro" id="IPR009057">
    <property type="entry name" value="Homeodomain-like_sf"/>
</dbReference>
<evidence type="ECO:0000313" key="2">
    <source>
        <dbReference type="EMBL" id="PQM43464.1"/>
    </source>
</evidence>
<dbReference type="EMBL" id="KV441387">
    <property type="protein sequence ID" value="PQM43464.1"/>
    <property type="molecule type" value="Genomic_DNA"/>
</dbReference>
<organism evidence="2">
    <name type="scientific">Pseudogymnoascus destructans</name>
    <dbReference type="NCBI Taxonomy" id="655981"/>
    <lineage>
        <taxon>Eukaryota</taxon>
        <taxon>Fungi</taxon>
        <taxon>Dikarya</taxon>
        <taxon>Ascomycota</taxon>
        <taxon>Pezizomycotina</taxon>
        <taxon>Leotiomycetes</taxon>
        <taxon>Thelebolales</taxon>
        <taxon>Thelebolaceae</taxon>
        <taxon>Pseudogymnoascus</taxon>
    </lineage>
</organism>
<reference evidence="2" key="1">
    <citation type="submission" date="2016-03" db="EMBL/GenBank/DDBJ databases">
        <title>Updated assembly of Pseudogymnoascus destructans, the fungus causing white-nose syndrome of bats.</title>
        <authorList>
            <person name="Palmer J.M."/>
            <person name="Drees K.P."/>
            <person name="Foster J.T."/>
            <person name="Lindner D.L."/>
        </authorList>
    </citation>
    <scope>NUCLEOTIDE SEQUENCE [LARGE SCALE GENOMIC DNA]</scope>
    <source>
        <strain evidence="2">20631-21</strain>
    </source>
</reference>
<dbReference type="InterPro" id="IPR007889">
    <property type="entry name" value="HTH_Psq"/>
</dbReference>
<dbReference type="Proteomes" id="UP000077154">
    <property type="component" value="Unassembled WGS sequence"/>
</dbReference>
<dbReference type="RefSeq" id="XP_024328772.1">
    <property type="nucleotide sequence ID" value="XM_024473004.1"/>
</dbReference>
<feature type="domain" description="HTH psq-type" evidence="1">
    <location>
        <begin position="9"/>
        <end position="46"/>
    </location>
</feature>
<evidence type="ECO:0000259" key="1">
    <source>
        <dbReference type="Pfam" id="PF05225"/>
    </source>
</evidence>
<dbReference type="GeneID" id="36292621"/>
<dbReference type="SUPFAM" id="SSF46689">
    <property type="entry name" value="Homeodomain-like"/>
    <property type="match status" value="1"/>
</dbReference>